<dbReference type="PATRIC" id="fig|1423750.3.peg.970"/>
<evidence type="ECO:0000256" key="5">
    <source>
        <dbReference type="ARBA" id="ARBA00023239"/>
    </source>
</evidence>
<dbReference type="InterPro" id="IPR050067">
    <property type="entry name" value="IPM_dehydratase_rel_enz"/>
</dbReference>
<feature type="domain" description="Aconitase/3-isopropylmalate dehydratase large subunit alpha/beta/alpha" evidence="7">
    <location>
        <begin position="46"/>
        <end position="211"/>
    </location>
</feature>
<dbReference type="AlphaFoldDB" id="A0A0R1VL52"/>
<dbReference type="SUPFAM" id="SSF53732">
    <property type="entry name" value="Aconitase iron-sulfur domain"/>
    <property type="match status" value="1"/>
</dbReference>
<dbReference type="OrthoDB" id="9802769at2"/>
<dbReference type="GO" id="GO:0046872">
    <property type="term" value="F:metal ion binding"/>
    <property type="evidence" value="ECO:0007669"/>
    <property type="project" value="UniProtKB-KW"/>
</dbReference>
<dbReference type="PANTHER" id="PTHR43822:SF2">
    <property type="entry name" value="HOMOACONITASE, MITOCHONDRIAL"/>
    <property type="match status" value="1"/>
</dbReference>
<dbReference type="STRING" id="1423750.FC89_GL000946"/>
<dbReference type="GeneID" id="98318973"/>
<sequence length="381" mass="41582">MTQIEKIMGSKQGEQAEITPNIIVLNDYSEIDSILNKIKAVNDNKQLKIFIDQDVPSGDPRTSELFGELTKFSKKYQIDFIQAKGIGYSYLLNEISADQVVVSLGQHNSIYAAKHSLGLNLQPDDFIQAIETGHFAMTVPETYTIKLTGKLSNDLDVRDVYINLLSKLKRKDTEGKVLEIGGTYLDSLSESQRGAFFSMMARKGAVTAVWNEKLSVADMEFDLAGVQSLLVLPTTTSTTNSPYVAAPMSILEDVDFNAGMIGGYTGGDIDSLRLAAKLIGDHQHVAFGFRLNICPATSQDYLLALKEGLVSKFIDYGAQMIAPGDKNIVAQGAGAAGPGERILTVGSYTFSNCLGSSDANVYVSDMKTLIEVSLRERRQFK</sequence>
<keyword evidence="2" id="KW-0479">Metal-binding</keyword>
<proteinExistence type="predicted"/>
<gene>
    <name evidence="8" type="ORF">FC89_GL000946</name>
</gene>
<dbReference type="GO" id="GO:0003994">
    <property type="term" value="F:aconitate hydratase activity"/>
    <property type="evidence" value="ECO:0007669"/>
    <property type="project" value="UniProtKB-EC"/>
</dbReference>
<dbReference type="InterPro" id="IPR036008">
    <property type="entry name" value="Aconitase_4Fe-4S_dom"/>
</dbReference>
<dbReference type="Pfam" id="PF00330">
    <property type="entry name" value="Aconitase"/>
    <property type="match status" value="1"/>
</dbReference>
<evidence type="ECO:0000256" key="4">
    <source>
        <dbReference type="ARBA" id="ARBA00023014"/>
    </source>
</evidence>
<dbReference type="PANTHER" id="PTHR43822">
    <property type="entry name" value="HOMOACONITASE, MITOCHONDRIAL-RELATED"/>
    <property type="match status" value="1"/>
</dbReference>
<dbReference type="InterPro" id="IPR015931">
    <property type="entry name" value="Acnase/IPM_dHydase_lsu_aba_1/3"/>
</dbReference>
<evidence type="ECO:0000256" key="1">
    <source>
        <dbReference type="ARBA" id="ARBA00012926"/>
    </source>
</evidence>
<dbReference type="Gene3D" id="3.30.499.10">
    <property type="entry name" value="Aconitase, domain 3"/>
    <property type="match status" value="2"/>
</dbReference>
<dbReference type="InterPro" id="IPR001030">
    <property type="entry name" value="Acoase/IPM_deHydtase_lsu_aba"/>
</dbReference>
<evidence type="ECO:0000313" key="9">
    <source>
        <dbReference type="Proteomes" id="UP000051451"/>
    </source>
</evidence>
<dbReference type="RefSeq" id="WP_057871699.1">
    <property type="nucleotide sequence ID" value="NZ_AZGB01000016.1"/>
</dbReference>
<keyword evidence="9" id="KW-1185">Reference proteome</keyword>
<protein>
    <recommendedName>
        <fullName evidence="1">aconitate hydratase</fullName>
        <ecNumber evidence="1">4.2.1.3</ecNumber>
    </recommendedName>
</protein>
<evidence type="ECO:0000256" key="6">
    <source>
        <dbReference type="ARBA" id="ARBA00023501"/>
    </source>
</evidence>
<keyword evidence="4" id="KW-0411">Iron-sulfur</keyword>
<reference evidence="8 9" key="1">
    <citation type="journal article" date="2015" name="Genome Announc.">
        <title>Expanding the biotechnology potential of lactobacilli through comparative genomics of 213 strains and associated genera.</title>
        <authorList>
            <person name="Sun Z."/>
            <person name="Harris H.M."/>
            <person name="McCann A."/>
            <person name="Guo C."/>
            <person name="Argimon S."/>
            <person name="Zhang W."/>
            <person name="Yang X."/>
            <person name="Jeffery I.B."/>
            <person name="Cooney J.C."/>
            <person name="Kagawa T.F."/>
            <person name="Liu W."/>
            <person name="Song Y."/>
            <person name="Salvetti E."/>
            <person name="Wrobel A."/>
            <person name="Rasinkangas P."/>
            <person name="Parkhill J."/>
            <person name="Rea M.C."/>
            <person name="O'Sullivan O."/>
            <person name="Ritari J."/>
            <person name="Douillard F.P."/>
            <person name="Paul Ross R."/>
            <person name="Yang R."/>
            <person name="Briner A.E."/>
            <person name="Felis G.E."/>
            <person name="de Vos W.M."/>
            <person name="Barrangou R."/>
            <person name="Klaenhammer T.R."/>
            <person name="Caufield P.W."/>
            <person name="Cui Y."/>
            <person name="Zhang H."/>
            <person name="O'Toole P.W."/>
        </authorList>
    </citation>
    <scope>NUCLEOTIDE SEQUENCE [LARGE SCALE GENOMIC DNA]</scope>
    <source>
        <strain evidence="8 9">DSM 18630</strain>
    </source>
</reference>
<accession>A0A0R1VL52</accession>
<dbReference type="GO" id="GO:0051536">
    <property type="term" value="F:iron-sulfur cluster binding"/>
    <property type="evidence" value="ECO:0007669"/>
    <property type="project" value="UniProtKB-KW"/>
</dbReference>
<keyword evidence="5" id="KW-0456">Lyase</keyword>
<dbReference type="GO" id="GO:0043436">
    <property type="term" value="P:oxoacid metabolic process"/>
    <property type="evidence" value="ECO:0007669"/>
    <property type="project" value="UniProtKB-ARBA"/>
</dbReference>
<evidence type="ECO:0000256" key="2">
    <source>
        <dbReference type="ARBA" id="ARBA00022723"/>
    </source>
</evidence>
<dbReference type="EMBL" id="AZGB01000016">
    <property type="protein sequence ID" value="KRM06079.1"/>
    <property type="molecule type" value="Genomic_DNA"/>
</dbReference>
<dbReference type="EC" id="4.2.1.3" evidence="1"/>
<evidence type="ECO:0000256" key="3">
    <source>
        <dbReference type="ARBA" id="ARBA00023004"/>
    </source>
</evidence>
<keyword evidence="3" id="KW-0408">Iron</keyword>
<evidence type="ECO:0000259" key="7">
    <source>
        <dbReference type="Pfam" id="PF00330"/>
    </source>
</evidence>
<evidence type="ECO:0000313" key="8">
    <source>
        <dbReference type="EMBL" id="KRM06079.1"/>
    </source>
</evidence>
<comment type="catalytic activity">
    <reaction evidence="6">
        <text>citrate = D-threo-isocitrate</text>
        <dbReference type="Rhea" id="RHEA:10336"/>
        <dbReference type="ChEBI" id="CHEBI:15562"/>
        <dbReference type="ChEBI" id="CHEBI:16947"/>
        <dbReference type="EC" id="4.2.1.3"/>
    </reaction>
</comment>
<comment type="caution">
    <text evidence="8">The sequence shown here is derived from an EMBL/GenBank/DDBJ whole genome shotgun (WGS) entry which is preliminary data.</text>
</comment>
<dbReference type="Proteomes" id="UP000051451">
    <property type="component" value="Unassembled WGS sequence"/>
</dbReference>
<name>A0A0R1VL52_9LACO</name>
<organism evidence="8 9">
    <name type="scientific">Liquorilactobacillus ghanensis DSM 18630</name>
    <dbReference type="NCBI Taxonomy" id="1423750"/>
    <lineage>
        <taxon>Bacteria</taxon>
        <taxon>Bacillati</taxon>
        <taxon>Bacillota</taxon>
        <taxon>Bacilli</taxon>
        <taxon>Lactobacillales</taxon>
        <taxon>Lactobacillaceae</taxon>
        <taxon>Liquorilactobacillus</taxon>
    </lineage>
</organism>